<organism evidence="5 6">
    <name type="scientific">Rhizobium rhizogenes (strain K84 / ATCC BAA-868)</name>
    <name type="common">Agrobacterium radiobacter</name>
    <dbReference type="NCBI Taxonomy" id="311403"/>
    <lineage>
        <taxon>Bacteria</taxon>
        <taxon>Pseudomonadati</taxon>
        <taxon>Pseudomonadota</taxon>
        <taxon>Alphaproteobacteria</taxon>
        <taxon>Hyphomicrobiales</taxon>
        <taxon>Rhizobiaceae</taxon>
        <taxon>Rhizobium/Agrobacterium group</taxon>
        <taxon>Rhizobium</taxon>
    </lineage>
</organism>
<dbReference type="InterPro" id="IPR009057">
    <property type="entry name" value="Homeodomain-like_sf"/>
</dbReference>
<dbReference type="Pfam" id="PF06719">
    <property type="entry name" value="AraC_N"/>
    <property type="match status" value="1"/>
</dbReference>
<dbReference type="PANTHER" id="PTHR43436">
    <property type="entry name" value="ARAC-FAMILY TRANSCRIPTIONAL REGULATOR"/>
    <property type="match status" value="1"/>
</dbReference>
<protein>
    <submittedName>
        <fullName evidence="5">Transcriptional regulator protein</fullName>
    </submittedName>
</protein>
<feature type="domain" description="HTH araC/xylS-type" evidence="4">
    <location>
        <begin position="229"/>
        <end position="327"/>
    </location>
</feature>
<dbReference type="eggNOG" id="COG4977">
    <property type="taxonomic scope" value="Bacteria"/>
</dbReference>
<evidence type="ECO:0000256" key="3">
    <source>
        <dbReference type="ARBA" id="ARBA00023163"/>
    </source>
</evidence>
<dbReference type="HOGENOM" id="CLU_000445_100_0_5"/>
<dbReference type="Pfam" id="PF12833">
    <property type="entry name" value="HTH_18"/>
    <property type="match status" value="1"/>
</dbReference>
<keyword evidence="1" id="KW-0805">Transcription regulation</keyword>
<evidence type="ECO:0000259" key="4">
    <source>
        <dbReference type="PROSITE" id="PS01124"/>
    </source>
</evidence>
<dbReference type="KEGG" id="ara:Arad_2868"/>
<dbReference type="AlphaFoldDB" id="B9JGH7"/>
<dbReference type="GO" id="GO:0043565">
    <property type="term" value="F:sequence-specific DNA binding"/>
    <property type="evidence" value="ECO:0007669"/>
    <property type="project" value="InterPro"/>
</dbReference>
<keyword evidence="3" id="KW-0804">Transcription</keyword>
<accession>B9JGH7</accession>
<dbReference type="InterPro" id="IPR018062">
    <property type="entry name" value="HTH_AraC-typ_CS"/>
</dbReference>
<dbReference type="GO" id="GO:0003700">
    <property type="term" value="F:DNA-binding transcription factor activity"/>
    <property type="evidence" value="ECO:0007669"/>
    <property type="project" value="InterPro"/>
</dbReference>
<dbReference type="PANTHER" id="PTHR43436:SF1">
    <property type="entry name" value="TRANSCRIPTIONAL REGULATORY PROTEIN"/>
    <property type="match status" value="1"/>
</dbReference>
<dbReference type="Proteomes" id="UP000001600">
    <property type="component" value="Chromosome 1"/>
</dbReference>
<evidence type="ECO:0000256" key="2">
    <source>
        <dbReference type="ARBA" id="ARBA00023125"/>
    </source>
</evidence>
<dbReference type="PROSITE" id="PS00041">
    <property type="entry name" value="HTH_ARAC_FAMILY_1"/>
    <property type="match status" value="1"/>
</dbReference>
<gene>
    <name evidence="5" type="ordered locus">Arad_2868</name>
</gene>
<proteinExistence type="predicted"/>
<sequence>MYDSPNLDERRSFETMDEDLDRSRQILKNNWLRMTLPFNPNQELASIIARFATGDGEHHTPIEGLNLYRQSAATVWQHGAYRPCFAIVVQGHKTLTVGADTYHYGVGEYILTALDLPVSTQVTNVGSETPYLCFGMALDSERLKELLSRVGIPREAVTAEPVRGLAVNPASPELLDASLRLLRLLDRPEDIPAMAPLIEQEILYRLLTGPNGPRLLQVAMAESQSNRVARAIAWIRGNFTQPLRIEELAERAGMSVSSLHHHFKAVTAMTPIQYQKQLRLHEARRLMIVEQLDVGSAGHRVGYQSPSQFSREYSRLYGLSPLRDVEGIRSPVAAE</sequence>
<dbReference type="InterPro" id="IPR018060">
    <property type="entry name" value="HTH_AraC"/>
</dbReference>
<evidence type="ECO:0000313" key="5">
    <source>
        <dbReference type="EMBL" id="ACM26951.1"/>
    </source>
</evidence>
<dbReference type="Gene3D" id="1.10.10.60">
    <property type="entry name" value="Homeodomain-like"/>
    <property type="match status" value="2"/>
</dbReference>
<dbReference type="STRING" id="311403.Arad_2868"/>
<keyword evidence="2" id="KW-0238">DNA-binding</keyword>
<dbReference type="InterPro" id="IPR009594">
    <property type="entry name" value="Tscrpt_reg_HTH_AraC_N"/>
</dbReference>
<dbReference type="SUPFAM" id="SSF46689">
    <property type="entry name" value="Homeodomain-like"/>
    <property type="match status" value="2"/>
</dbReference>
<dbReference type="EMBL" id="CP000628">
    <property type="protein sequence ID" value="ACM26951.1"/>
    <property type="molecule type" value="Genomic_DNA"/>
</dbReference>
<evidence type="ECO:0000256" key="1">
    <source>
        <dbReference type="ARBA" id="ARBA00023015"/>
    </source>
</evidence>
<reference evidence="5 6" key="1">
    <citation type="journal article" date="2009" name="J. Bacteriol.">
        <title>Genome sequences of three Agrobacterium biovars help elucidate the evolution of multichromosome genomes in bacteria.</title>
        <authorList>
            <person name="Slater S.C."/>
            <person name="Goldman B.S."/>
            <person name="Goodner B."/>
            <person name="Setubal J.C."/>
            <person name="Farrand S.K."/>
            <person name="Nester E.W."/>
            <person name="Burr T.J."/>
            <person name="Banta L."/>
            <person name="Dickerman A.W."/>
            <person name="Paulsen I."/>
            <person name="Otten L."/>
            <person name="Suen G."/>
            <person name="Welch R."/>
            <person name="Almeida N.F."/>
            <person name="Arnold F."/>
            <person name="Burton O.T."/>
            <person name="Du Z."/>
            <person name="Ewing A."/>
            <person name="Godsy E."/>
            <person name="Heisel S."/>
            <person name="Houmiel K.L."/>
            <person name="Jhaveri J."/>
            <person name="Lu J."/>
            <person name="Miller N.M."/>
            <person name="Norton S."/>
            <person name="Chen Q."/>
            <person name="Phoolcharoen W."/>
            <person name="Ohlin V."/>
            <person name="Ondrusek D."/>
            <person name="Pride N."/>
            <person name="Stricklin S.L."/>
            <person name="Sun J."/>
            <person name="Wheeler C."/>
            <person name="Wilson L."/>
            <person name="Zhu H."/>
            <person name="Wood D.W."/>
        </authorList>
    </citation>
    <scope>NUCLEOTIDE SEQUENCE [LARGE SCALE GENOMIC DNA]</scope>
    <source>
        <strain evidence="6">K84 / ATCC BAA-868</strain>
    </source>
</reference>
<dbReference type="PROSITE" id="PS01124">
    <property type="entry name" value="HTH_ARAC_FAMILY_2"/>
    <property type="match status" value="1"/>
</dbReference>
<name>B9JGH7_RHIR8</name>
<dbReference type="SMART" id="SM00342">
    <property type="entry name" value="HTH_ARAC"/>
    <property type="match status" value="1"/>
</dbReference>
<evidence type="ECO:0000313" key="6">
    <source>
        <dbReference type="Proteomes" id="UP000001600"/>
    </source>
</evidence>